<proteinExistence type="predicted"/>
<dbReference type="EMBL" id="RBAL01000001">
    <property type="protein sequence ID" value="RKN47221.1"/>
    <property type="molecule type" value="Genomic_DNA"/>
</dbReference>
<gene>
    <name evidence="1" type="ORF">D7294_00010</name>
</gene>
<dbReference type="Proteomes" id="UP000272474">
    <property type="component" value="Unassembled WGS sequence"/>
</dbReference>
<sequence>MADAQGGRYFDPENLKRWESEKRLPVRHWHQSIAEAYGLSLDQVQRAVAESRRRRREAEKGGETVKRRRFFGTAAVIGMTSLPDMAQARDEIDRALDGTGTDLSHLDTAFQRHHGGYKGRTPAAVLEEMHTDLAVLGDVLSRSHPAQASTALTHTAAGLTGLVAIVQHDRGDQADASRWFATAEKAARKCGDRRMTAWVLARHAMVPLNYGAPQDAARLARQARAEAGKSATAAAALAAAVTARALAAAGDRDGATAALIDLRRITDRLDDAHRADTWTGYPLQKHHVHLSQAYTLLGDTRAAYAAQAAALALTRSASVMTRALLAIDTATCLQLDGEPAEAARTATTAWQQLPPEHRCGLVRSRIEALHRTLPHGPRGQLEEALHG</sequence>
<name>A0A3A9ZFR8_9ACTN</name>
<protein>
    <submittedName>
        <fullName evidence="1">Transcriptional regulator</fullName>
    </submittedName>
</protein>
<reference evidence="1 2" key="1">
    <citation type="journal article" date="2014" name="Int. J. Syst. Evol. Microbiol.">
        <title>Streptomyces hoynatensis sp. nov., isolated from deep marine sediment.</title>
        <authorList>
            <person name="Veyisoglu A."/>
            <person name="Sahin N."/>
        </authorList>
    </citation>
    <scope>NUCLEOTIDE SEQUENCE [LARGE SCALE GENOMIC DNA]</scope>
    <source>
        <strain evidence="1 2">KCTC 29097</strain>
    </source>
</reference>
<dbReference type="OrthoDB" id="3504241at2"/>
<keyword evidence="2" id="KW-1185">Reference proteome</keyword>
<accession>A0A3A9ZFR8</accession>
<comment type="caution">
    <text evidence="1">The sequence shown here is derived from an EMBL/GenBank/DDBJ whole genome shotgun (WGS) entry which is preliminary data.</text>
</comment>
<evidence type="ECO:0000313" key="1">
    <source>
        <dbReference type="EMBL" id="RKN47221.1"/>
    </source>
</evidence>
<organism evidence="1 2">
    <name type="scientific">Streptomyces hoynatensis</name>
    <dbReference type="NCBI Taxonomy" id="1141874"/>
    <lineage>
        <taxon>Bacteria</taxon>
        <taxon>Bacillati</taxon>
        <taxon>Actinomycetota</taxon>
        <taxon>Actinomycetes</taxon>
        <taxon>Kitasatosporales</taxon>
        <taxon>Streptomycetaceae</taxon>
        <taxon>Streptomyces</taxon>
    </lineage>
</organism>
<evidence type="ECO:0000313" key="2">
    <source>
        <dbReference type="Proteomes" id="UP000272474"/>
    </source>
</evidence>
<dbReference type="AlphaFoldDB" id="A0A3A9ZFR8"/>